<protein>
    <submittedName>
        <fullName evidence="2">Secreted protein</fullName>
    </submittedName>
</protein>
<feature type="signal peptide" evidence="1">
    <location>
        <begin position="1"/>
        <end position="26"/>
    </location>
</feature>
<evidence type="ECO:0000313" key="3">
    <source>
        <dbReference type="Proteomes" id="UP000001072"/>
    </source>
</evidence>
<dbReference type="InParanoid" id="F4RU84"/>
<dbReference type="RefSeq" id="XP_007412838.1">
    <property type="nucleotide sequence ID" value="XM_007412776.1"/>
</dbReference>
<gene>
    <name evidence="2" type="ORF">MELLADRAFT_124483</name>
</gene>
<proteinExistence type="predicted"/>
<dbReference type="VEuPathDB" id="FungiDB:MELLADRAFT_124483"/>
<reference evidence="3" key="1">
    <citation type="journal article" date="2011" name="Proc. Natl. Acad. Sci. U.S.A.">
        <title>Obligate biotrophy features unraveled by the genomic analysis of rust fungi.</title>
        <authorList>
            <person name="Duplessis S."/>
            <person name="Cuomo C.A."/>
            <person name="Lin Y.-C."/>
            <person name="Aerts A."/>
            <person name="Tisserant E."/>
            <person name="Veneault-Fourrey C."/>
            <person name="Joly D.L."/>
            <person name="Hacquard S."/>
            <person name="Amselem J."/>
            <person name="Cantarel B.L."/>
            <person name="Chiu R."/>
            <person name="Coutinho P.M."/>
            <person name="Feau N."/>
            <person name="Field M."/>
            <person name="Frey P."/>
            <person name="Gelhaye E."/>
            <person name="Goldberg J."/>
            <person name="Grabherr M.G."/>
            <person name="Kodira C.D."/>
            <person name="Kohler A."/>
            <person name="Kuees U."/>
            <person name="Lindquist E.A."/>
            <person name="Lucas S.M."/>
            <person name="Mago R."/>
            <person name="Mauceli E."/>
            <person name="Morin E."/>
            <person name="Murat C."/>
            <person name="Pangilinan J.L."/>
            <person name="Park R."/>
            <person name="Pearson M."/>
            <person name="Quesneville H."/>
            <person name="Rouhier N."/>
            <person name="Sakthikumar S."/>
            <person name="Salamov A.A."/>
            <person name="Schmutz J."/>
            <person name="Selles B."/>
            <person name="Shapiro H."/>
            <person name="Tanguay P."/>
            <person name="Tuskan G.A."/>
            <person name="Henrissat B."/>
            <person name="Van de Peer Y."/>
            <person name="Rouze P."/>
            <person name="Ellis J.G."/>
            <person name="Dodds P.N."/>
            <person name="Schein J.E."/>
            <person name="Zhong S."/>
            <person name="Hamelin R.C."/>
            <person name="Grigoriev I.V."/>
            <person name="Szabo L.J."/>
            <person name="Martin F."/>
        </authorList>
    </citation>
    <scope>NUCLEOTIDE SEQUENCE [LARGE SCALE GENOMIC DNA]</scope>
    <source>
        <strain evidence="3">98AG31 / pathotype 3-4-7</strain>
    </source>
</reference>
<sequence length="85" mass="9030">MMSQRYFKLLVVFLGLFAMIASIAEGRGRHHSGNGGNTVPKPKLPMCGNSKAKCTKGVPGCPAGQPSCGEKGKFQKCSVEIKCQT</sequence>
<keyword evidence="3" id="KW-1185">Reference proteome</keyword>
<dbReference type="EMBL" id="GL883121">
    <property type="protein sequence ID" value="EGG04045.1"/>
    <property type="molecule type" value="Genomic_DNA"/>
</dbReference>
<accession>F4RU84</accession>
<dbReference type="KEGG" id="mlr:MELLADRAFT_124483"/>
<feature type="chain" id="PRO_5003315561" evidence="1">
    <location>
        <begin position="27"/>
        <end position="85"/>
    </location>
</feature>
<evidence type="ECO:0000313" key="2">
    <source>
        <dbReference type="EMBL" id="EGG04045.1"/>
    </source>
</evidence>
<dbReference type="Proteomes" id="UP000001072">
    <property type="component" value="Unassembled WGS sequence"/>
</dbReference>
<evidence type="ECO:0000256" key="1">
    <source>
        <dbReference type="SAM" id="SignalP"/>
    </source>
</evidence>
<dbReference type="GeneID" id="18926778"/>
<dbReference type="AlphaFoldDB" id="F4RU84"/>
<dbReference type="HOGENOM" id="CLU_183918_0_0_1"/>
<keyword evidence="1" id="KW-0732">Signal</keyword>
<name>F4RU84_MELLP</name>
<organism evidence="3">
    <name type="scientific">Melampsora larici-populina (strain 98AG31 / pathotype 3-4-7)</name>
    <name type="common">Poplar leaf rust fungus</name>
    <dbReference type="NCBI Taxonomy" id="747676"/>
    <lineage>
        <taxon>Eukaryota</taxon>
        <taxon>Fungi</taxon>
        <taxon>Dikarya</taxon>
        <taxon>Basidiomycota</taxon>
        <taxon>Pucciniomycotina</taxon>
        <taxon>Pucciniomycetes</taxon>
        <taxon>Pucciniales</taxon>
        <taxon>Melampsoraceae</taxon>
        <taxon>Melampsora</taxon>
    </lineage>
</organism>